<comment type="subcellular location">
    <subcellularLocation>
        <location evidence="1">Membrane</location>
        <topology evidence="1">Multi-pass membrane protein</topology>
    </subcellularLocation>
</comment>
<feature type="compositionally biased region" description="Basic and acidic residues" evidence="5">
    <location>
        <begin position="582"/>
        <end position="608"/>
    </location>
</feature>
<feature type="transmembrane region" description="Helical" evidence="6">
    <location>
        <begin position="231"/>
        <end position="252"/>
    </location>
</feature>
<dbReference type="InterPro" id="IPR036259">
    <property type="entry name" value="MFS_trans_sf"/>
</dbReference>
<dbReference type="Proteomes" id="UP001164286">
    <property type="component" value="Unassembled WGS sequence"/>
</dbReference>
<dbReference type="GO" id="GO:0022857">
    <property type="term" value="F:transmembrane transporter activity"/>
    <property type="evidence" value="ECO:0007669"/>
    <property type="project" value="InterPro"/>
</dbReference>
<feature type="transmembrane region" description="Helical" evidence="6">
    <location>
        <begin position="140"/>
        <end position="160"/>
    </location>
</feature>
<dbReference type="GeneID" id="77732450"/>
<keyword evidence="3 6" id="KW-1133">Transmembrane helix</keyword>
<keyword evidence="9" id="KW-1185">Reference proteome</keyword>
<organism evidence="8 9">
    <name type="scientific">Dioszegia hungarica</name>
    <dbReference type="NCBI Taxonomy" id="4972"/>
    <lineage>
        <taxon>Eukaryota</taxon>
        <taxon>Fungi</taxon>
        <taxon>Dikarya</taxon>
        <taxon>Basidiomycota</taxon>
        <taxon>Agaricomycotina</taxon>
        <taxon>Tremellomycetes</taxon>
        <taxon>Tremellales</taxon>
        <taxon>Bulleribasidiaceae</taxon>
        <taxon>Dioszegia</taxon>
    </lineage>
</organism>
<feature type="transmembrane region" description="Helical" evidence="6">
    <location>
        <begin position="334"/>
        <end position="361"/>
    </location>
</feature>
<feature type="transmembrane region" description="Helical" evidence="6">
    <location>
        <begin position="510"/>
        <end position="531"/>
    </location>
</feature>
<dbReference type="InterPro" id="IPR011701">
    <property type="entry name" value="MFS"/>
</dbReference>
<comment type="caution">
    <text evidence="8">The sequence shown here is derived from an EMBL/GenBank/DDBJ whole genome shotgun (WGS) entry which is preliminary data.</text>
</comment>
<gene>
    <name evidence="8" type="ORF">MKK02DRAFT_45121</name>
</gene>
<feature type="transmembrane region" description="Helical" evidence="6">
    <location>
        <begin position="264"/>
        <end position="284"/>
    </location>
</feature>
<feature type="transmembrane region" description="Helical" evidence="6">
    <location>
        <begin position="106"/>
        <end position="128"/>
    </location>
</feature>
<feature type="transmembrane region" description="Helical" evidence="6">
    <location>
        <begin position="381"/>
        <end position="403"/>
    </location>
</feature>
<feature type="compositionally biased region" description="Low complexity" evidence="5">
    <location>
        <begin position="9"/>
        <end position="21"/>
    </location>
</feature>
<feature type="region of interest" description="Disordered" evidence="5">
    <location>
        <begin position="45"/>
        <end position="76"/>
    </location>
</feature>
<dbReference type="GO" id="GO:0005886">
    <property type="term" value="C:plasma membrane"/>
    <property type="evidence" value="ECO:0007669"/>
    <property type="project" value="TreeGrafter"/>
</dbReference>
<dbReference type="EMBL" id="JAKWFO010000005">
    <property type="protein sequence ID" value="KAI9636414.1"/>
    <property type="molecule type" value="Genomic_DNA"/>
</dbReference>
<name>A0AA38HCK3_9TREE</name>
<feature type="compositionally biased region" description="Basic and acidic residues" evidence="5">
    <location>
        <begin position="553"/>
        <end position="568"/>
    </location>
</feature>
<keyword evidence="4 6" id="KW-0472">Membrane</keyword>
<keyword evidence="2 6" id="KW-0812">Transmembrane</keyword>
<evidence type="ECO:0000313" key="8">
    <source>
        <dbReference type="EMBL" id="KAI9636414.1"/>
    </source>
</evidence>
<proteinExistence type="predicted"/>
<dbReference type="AlphaFoldDB" id="A0AA38HCK3"/>
<dbReference type="PROSITE" id="PS50850">
    <property type="entry name" value="MFS"/>
    <property type="match status" value="1"/>
</dbReference>
<evidence type="ECO:0000256" key="4">
    <source>
        <dbReference type="ARBA" id="ARBA00023136"/>
    </source>
</evidence>
<feature type="transmembrane region" description="Helical" evidence="6">
    <location>
        <begin position="172"/>
        <end position="190"/>
    </location>
</feature>
<dbReference type="PANTHER" id="PTHR23502">
    <property type="entry name" value="MAJOR FACILITATOR SUPERFAMILY"/>
    <property type="match status" value="1"/>
</dbReference>
<feature type="domain" description="Major facilitator superfamily (MFS) profile" evidence="7">
    <location>
        <begin position="107"/>
        <end position="535"/>
    </location>
</feature>
<reference evidence="8" key="1">
    <citation type="journal article" date="2022" name="G3 (Bethesda)">
        <title>High quality genome of the basidiomycete yeast Dioszegia hungarica PDD-24b-2 isolated from cloud water.</title>
        <authorList>
            <person name="Jarrige D."/>
            <person name="Haridas S."/>
            <person name="Bleykasten-Grosshans C."/>
            <person name="Joly M."/>
            <person name="Nadalig T."/>
            <person name="Sancelme M."/>
            <person name="Vuilleumier S."/>
            <person name="Grigoriev I.V."/>
            <person name="Amato P."/>
            <person name="Bringel F."/>
        </authorList>
    </citation>
    <scope>NUCLEOTIDE SEQUENCE</scope>
    <source>
        <strain evidence="8">PDD-24b-2</strain>
    </source>
</reference>
<evidence type="ECO:0000256" key="1">
    <source>
        <dbReference type="ARBA" id="ARBA00004141"/>
    </source>
</evidence>
<feature type="transmembrane region" description="Helical" evidence="6">
    <location>
        <begin position="476"/>
        <end position="498"/>
    </location>
</feature>
<accession>A0AA38HCK3</accession>
<sequence>MAAADIDDSSPPSGSRTPRGTAHLPEGCTWGPLYSVSATGGPEVYYPPSKSTVTPTTTAPASPSSSSPAQKQLGPPSPPVGRLIWVDFPSGSPSNPFHFSPRRKMAIVAVATYFTGITAYSTSAYSIGVPSMTAELGNTALQAAAGLALYAWGFGIAPMVLAPLSEEYGRKWTYIIAVAIFTVLHLMLTLGKNIGTVLVGRFLIGAAGSLGATLVGGTISDIFIPEERGLPMALFALMAMFFTGLGPIAMCWVEARPDLGWRWIQWIEMIAIGAYIPFVVFILTETRAPVIIRRRAAVLRKERGLTDGGRYTARSEIGRQKFFAAMSTSLLRPLLFLCVEPIVTFFSVWISLAWGVFYTQVFGLPFLYPRVYGFTTTQTGLIYSTICIGSLLGFACNFIQDAIYRRKVAKHGVEARLYGAMTAGIALFVGCMLYAFTIRPDVHWAVPAIGVIIIIACVITLYITGFVYLSECYGSYASSALAGMSFLRNMFAGAFSMFTQDMYISLTPRWAIFLMGMVAGVLGIVPFIAYWKGPEIRARSKYSKILMEEERRRVADAEREDEERAHEEAQEEEEWNGGRMRGSGEKTLRESGHGTAEMAEKGRTTRYG</sequence>
<dbReference type="PROSITE" id="PS00216">
    <property type="entry name" value="SUGAR_TRANSPORT_1"/>
    <property type="match status" value="1"/>
</dbReference>
<feature type="region of interest" description="Disordered" evidence="5">
    <location>
        <begin position="1"/>
        <end position="28"/>
    </location>
</feature>
<dbReference type="SUPFAM" id="SSF103473">
    <property type="entry name" value="MFS general substrate transporter"/>
    <property type="match status" value="1"/>
</dbReference>
<feature type="transmembrane region" description="Helical" evidence="6">
    <location>
        <begin position="202"/>
        <end position="224"/>
    </location>
</feature>
<dbReference type="PANTHER" id="PTHR23502:SF134">
    <property type="entry name" value="MAJOR FACILITATOR SUPERFAMILY (MFS) PROFILE DOMAIN-CONTAINING PROTEIN-RELATED"/>
    <property type="match status" value="1"/>
</dbReference>
<evidence type="ECO:0000313" key="9">
    <source>
        <dbReference type="Proteomes" id="UP001164286"/>
    </source>
</evidence>
<evidence type="ECO:0000256" key="3">
    <source>
        <dbReference type="ARBA" id="ARBA00022989"/>
    </source>
</evidence>
<evidence type="ECO:0000259" key="7">
    <source>
        <dbReference type="PROSITE" id="PS50850"/>
    </source>
</evidence>
<dbReference type="InterPro" id="IPR005829">
    <property type="entry name" value="Sugar_transporter_CS"/>
</dbReference>
<feature type="transmembrane region" description="Helical" evidence="6">
    <location>
        <begin position="444"/>
        <end position="469"/>
    </location>
</feature>
<protein>
    <submittedName>
        <fullName evidence="8">Major facilitator superfamily domain-containing protein</fullName>
    </submittedName>
</protein>
<feature type="transmembrane region" description="Helical" evidence="6">
    <location>
        <begin position="415"/>
        <end position="438"/>
    </location>
</feature>
<dbReference type="InterPro" id="IPR020846">
    <property type="entry name" value="MFS_dom"/>
</dbReference>
<evidence type="ECO:0000256" key="2">
    <source>
        <dbReference type="ARBA" id="ARBA00022692"/>
    </source>
</evidence>
<dbReference type="RefSeq" id="XP_052946191.1">
    <property type="nucleotide sequence ID" value="XM_053093245.1"/>
</dbReference>
<dbReference type="GO" id="GO:0042908">
    <property type="term" value="P:xenobiotic transport"/>
    <property type="evidence" value="ECO:0007669"/>
    <property type="project" value="UniProtKB-ARBA"/>
</dbReference>
<dbReference type="GO" id="GO:0140115">
    <property type="term" value="P:export across plasma membrane"/>
    <property type="evidence" value="ECO:0007669"/>
    <property type="project" value="UniProtKB-ARBA"/>
</dbReference>
<evidence type="ECO:0000256" key="5">
    <source>
        <dbReference type="SAM" id="MobiDB-lite"/>
    </source>
</evidence>
<evidence type="ECO:0000256" key="6">
    <source>
        <dbReference type="SAM" id="Phobius"/>
    </source>
</evidence>
<dbReference type="Gene3D" id="1.20.1250.20">
    <property type="entry name" value="MFS general substrate transporter like domains"/>
    <property type="match status" value="1"/>
</dbReference>
<feature type="compositionally biased region" description="Low complexity" evidence="5">
    <location>
        <begin position="47"/>
        <end position="69"/>
    </location>
</feature>
<dbReference type="Pfam" id="PF07690">
    <property type="entry name" value="MFS_1"/>
    <property type="match status" value="1"/>
</dbReference>
<feature type="region of interest" description="Disordered" evidence="5">
    <location>
        <begin position="553"/>
        <end position="608"/>
    </location>
</feature>